<evidence type="ECO:0000313" key="2">
    <source>
        <dbReference type="Proteomes" id="UP000266196"/>
    </source>
</evidence>
<proteinExistence type="predicted"/>
<feature type="non-terminal residue" evidence="1">
    <location>
        <position position="332"/>
    </location>
</feature>
<accession>A0A397ESI9</accession>
<name>A0A397ESI9_APHAT</name>
<dbReference type="EMBL" id="QUTE01013278">
    <property type="protein sequence ID" value="RHZ04948.1"/>
    <property type="molecule type" value="Genomic_DNA"/>
</dbReference>
<protein>
    <submittedName>
        <fullName evidence="1">Uncharacterized protein</fullName>
    </submittedName>
</protein>
<comment type="caution">
    <text evidence="1">The sequence shown here is derived from an EMBL/GenBank/DDBJ whole genome shotgun (WGS) entry which is preliminary data.</text>
</comment>
<sequence length="332" mass="37864">MDGIKYGEHIVTDLGVAFDGLKSDRHVKTLYPCIGLRKAGDQVTLNGKWVSHPGLSSTLLYQDHVELQSVLHAWAGADDVLPLAFMQASYAFYCRWRTNRYRRVSIRAKGMTIDVDTSVERCVQAEGLWMRQKKRLCWVRVYRNRLWYRVETQGNEGGDEGRGYAWYWDPIELPELVLIQRNGIDIGQSDTTTIPPPSPESIPTRSRLLGFDEFLQLAQGTYAKDIPLVDHINALCATVGVDVVNLPFEAVAEELQPRVAVLMMLNQKVLRSLPLVRFHDRSVLRHLTFTSTKLSFWDATLKATATPTPLPSDEYEDPREIRILRINRIQAQ</sequence>
<dbReference type="AlphaFoldDB" id="A0A397ESI9"/>
<gene>
    <name evidence="1" type="ORF">DYB31_010477</name>
</gene>
<evidence type="ECO:0000313" key="1">
    <source>
        <dbReference type="EMBL" id="RHZ04948.1"/>
    </source>
</evidence>
<organism evidence="1 2">
    <name type="scientific">Aphanomyces astaci</name>
    <name type="common">Crayfish plague agent</name>
    <dbReference type="NCBI Taxonomy" id="112090"/>
    <lineage>
        <taxon>Eukaryota</taxon>
        <taxon>Sar</taxon>
        <taxon>Stramenopiles</taxon>
        <taxon>Oomycota</taxon>
        <taxon>Saprolegniomycetes</taxon>
        <taxon>Saprolegniales</taxon>
        <taxon>Verrucalvaceae</taxon>
        <taxon>Aphanomyces</taxon>
    </lineage>
</organism>
<dbReference type="Proteomes" id="UP000266196">
    <property type="component" value="Unassembled WGS sequence"/>
</dbReference>
<reference evidence="1 2" key="1">
    <citation type="submission" date="2018-08" db="EMBL/GenBank/DDBJ databases">
        <title>Aphanomyces genome sequencing and annotation.</title>
        <authorList>
            <person name="Minardi D."/>
            <person name="Oidtmann B."/>
            <person name="Van Der Giezen M."/>
            <person name="Studholme D.J."/>
        </authorList>
    </citation>
    <scope>NUCLEOTIDE SEQUENCE [LARGE SCALE GENOMIC DNA]</scope>
    <source>
        <strain evidence="1 2">197901</strain>
    </source>
</reference>